<dbReference type="AlphaFoldDB" id="A0A5K1V689"/>
<dbReference type="Proteomes" id="UP000078387">
    <property type="component" value="Unassembled WGS sequence"/>
</dbReference>
<comment type="caution">
    <text evidence="1">The sequence shown here is derived from an EMBL/GenBank/DDBJ whole genome shotgun (WGS) entry which is preliminary data.</text>
</comment>
<reference evidence="1 2" key="1">
    <citation type="submission" date="2016-05" db="EMBL/GenBank/DDBJ databases">
        <title>First whole genome sequencing of Entamoeba histolytica HM1:IMSS-clone-6.</title>
        <authorList>
            <person name="Mukherjee Avik.K."/>
            <person name="Izumyama S."/>
            <person name="Nakada-Tsukui K."/>
            <person name="Nozaki T."/>
        </authorList>
    </citation>
    <scope>NUCLEOTIDE SEQUENCE [LARGE SCALE GENOMIC DNA]</scope>
    <source>
        <strain evidence="1 2">HM1:IMSS clone 6</strain>
    </source>
</reference>
<name>A0A5K1V689_ENTHI</name>
<dbReference type="VEuPathDB" id="AmoebaDB:EHI7A_133150"/>
<sequence length="150" mass="17688">MSDNVQLSIQTLMNDIQIQIEKELMQLNETLKQPLMELKQQELKMVLHINDSIEQLIKELTFLSSSCLMGIPKNQIQIQPFHSIGSEQEIDKFIQNCLEQLTLMRVINQNIYDAYKKMQNIISKRETCEKLMQSYINHTQSMQNWLISKN</sequence>
<evidence type="ECO:0000313" key="1">
    <source>
        <dbReference type="EMBL" id="GAT96081.1"/>
    </source>
</evidence>
<accession>A0A5K1V689</accession>
<protein>
    <submittedName>
        <fullName evidence="1">Uncharacterized protein</fullName>
    </submittedName>
</protein>
<evidence type="ECO:0000313" key="2">
    <source>
        <dbReference type="Proteomes" id="UP000078387"/>
    </source>
</evidence>
<organism evidence="1 2">
    <name type="scientific">Entamoeba histolytica</name>
    <dbReference type="NCBI Taxonomy" id="5759"/>
    <lineage>
        <taxon>Eukaryota</taxon>
        <taxon>Amoebozoa</taxon>
        <taxon>Evosea</taxon>
        <taxon>Archamoebae</taxon>
        <taxon>Mastigamoebida</taxon>
        <taxon>Entamoebidae</taxon>
        <taxon>Entamoeba</taxon>
    </lineage>
</organism>
<dbReference type="VEuPathDB" id="AmoebaDB:EHI8A_144430"/>
<proteinExistence type="predicted"/>
<dbReference type="EMBL" id="BDEQ01000001">
    <property type="protein sequence ID" value="GAT96081.1"/>
    <property type="molecule type" value="Genomic_DNA"/>
</dbReference>
<dbReference type="VEuPathDB" id="AmoebaDB:EHI5A_150770"/>
<dbReference type="VEuPathDB" id="AmoebaDB:KM1_223660"/>
<gene>
    <name evidence="1" type="ORF">CL6EHI_195070</name>
</gene>
<dbReference type="VEuPathDB" id="AmoebaDB:EHI_195070"/>
<dbReference type="OMA" id="GCEQEID"/>